<organism evidence="1">
    <name type="scientific">Bacteroides intestinalis</name>
    <dbReference type="NCBI Taxonomy" id="329854"/>
    <lineage>
        <taxon>Bacteria</taxon>
        <taxon>Pseudomonadati</taxon>
        <taxon>Bacteroidota</taxon>
        <taxon>Bacteroidia</taxon>
        <taxon>Bacteroidales</taxon>
        <taxon>Bacteroidaceae</taxon>
        <taxon>Bacteroides</taxon>
    </lineage>
</organism>
<dbReference type="AlphaFoldDB" id="A0A139KT37"/>
<name>A0A139KT37_9BACE</name>
<protein>
    <submittedName>
        <fullName evidence="1">Uncharacterized protein</fullName>
    </submittedName>
</protein>
<comment type="caution">
    <text evidence="1">The sequence shown here is derived from an EMBL/GenBank/DDBJ whole genome shotgun (WGS) entry which is preliminary data.</text>
</comment>
<dbReference type="PATRIC" id="fig|329854.7.peg.4810"/>
<proteinExistence type="predicted"/>
<sequence>MSPDLRVVFSTSSLFNILNVIADLSKCCISYEMQGLSYWQMI</sequence>
<evidence type="ECO:0000313" key="1">
    <source>
        <dbReference type="EMBL" id="KXT42378.1"/>
    </source>
</evidence>
<accession>A0A139KT37</accession>
<evidence type="ECO:0000313" key="2">
    <source>
        <dbReference type="Proteomes" id="UP000070319"/>
    </source>
</evidence>
<dbReference type="Proteomes" id="UP000070319">
    <property type="component" value="Unassembled WGS sequence"/>
</dbReference>
<gene>
    <name evidence="1" type="ORF">HMPREF2531_04739</name>
</gene>
<reference evidence="1 2" key="1">
    <citation type="submission" date="2016-02" db="EMBL/GenBank/DDBJ databases">
        <authorList>
            <person name="Wen L."/>
            <person name="He K."/>
            <person name="Yang H."/>
        </authorList>
    </citation>
    <scope>NUCLEOTIDE SEQUENCE [LARGE SCALE GENOMIC DNA]</scope>
    <source>
        <strain evidence="1 2">KLE1704</strain>
    </source>
</reference>
<dbReference type="EMBL" id="LTDF01000166">
    <property type="protein sequence ID" value="KXT42378.1"/>
    <property type="molecule type" value="Genomic_DNA"/>
</dbReference>